<evidence type="ECO:0000313" key="2">
    <source>
        <dbReference type="Proteomes" id="UP001163321"/>
    </source>
</evidence>
<comment type="caution">
    <text evidence="1">The sequence shown here is derived from an EMBL/GenBank/DDBJ whole genome shotgun (WGS) entry which is preliminary data.</text>
</comment>
<dbReference type="Proteomes" id="UP001163321">
    <property type="component" value="Chromosome 13"/>
</dbReference>
<proteinExistence type="predicted"/>
<protein>
    <submittedName>
        <fullName evidence="1">Uncharacterized protein</fullName>
    </submittedName>
</protein>
<evidence type="ECO:0000313" key="1">
    <source>
        <dbReference type="EMBL" id="KAI9918098.1"/>
    </source>
</evidence>
<keyword evidence="2" id="KW-1185">Reference proteome</keyword>
<organism evidence="1 2">
    <name type="scientific">Peronosclerospora sorghi</name>
    <dbReference type="NCBI Taxonomy" id="230839"/>
    <lineage>
        <taxon>Eukaryota</taxon>
        <taxon>Sar</taxon>
        <taxon>Stramenopiles</taxon>
        <taxon>Oomycota</taxon>
        <taxon>Peronosporomycetes</taxon>
        <taxon>Peronosporales</taxon>
        <taxon>Peronosporaceae</taxon>
        <taxon>Peronosclerospora</taxon>
    </lineage>
</organism>
<dbReference type="EMBL" id="CM047592">
    <property type="protein sequence ID" value="KAI9918098.1"/>
    <property type="molecule type" value="Genomic_DNA"/>
</dbReference>
<sequence>MSSSSSSSHHDTLQPPVATNVQVAARCRPLKSREKSAGRGAVVQCKPDSCEVAIIKRKTYTFDRVFSQYSTQKNVFISVVKPAVDEALSDNNCTVFAYGQTGTGKTYTIQLDISPDCEMACIIPRSVAYIFKAFKPATGSLVSLYNEELKDLLDPDTEKKMRLMEDTKRGGIYCMNLLEVTATTSNHVYELVNTGVKNRMTSETLIIKNERELKPFA</sequence>
<name>A0ACC0WGW6_9STRA</name>
<gene>
    <name evidence="1" type="ORF">PsorP6_012486</name>
</gene>
<reference evidence="1 2" key="1">
    <citation type="journal article" date="2022" name="bioRxiv">
        <title>The genome of the oomycete Peronosclerospora sorghi, a cosmopolitan pathogen of maize and sorghum, is inflated with dispersed pseudogenes.</title>
        <authorList>
            <person name="Fletcher K."/>
            <person name="Martin F."/>
            <person name="Isakeit T."/>
            <person name="Cavanaugh K."/>
            <person name="Magill C."/>
            <person name="Michelmore R."/>
        </authorList>
    </citation>
    <scope>NUCLEOTIDE SEQUENCE [LARGE SCALE GENOMIC DNA]</scope>
    <source>
        <strain evidence="1">P6</strain>
    </source>
</reference>
<accession>A0ACC0WGW6</accession>